<dbReference type="AlphaFoldDB" id="A0A518C0K3"/>
<keyword evidence="2" id="KW-0812">Transmembrane</keyword>
<keyword evidence="2" id="KW-0472">Membrane</keyword>
<dbReference type="PANTHER" id="PTHR42911:SF1">
    <property type="entry name" value="MODULATOR OF FTSH PROTEASE HFLC"/>
    <property type="match status" value="1"/>
</dbReference>
<feature type="transmembrane region" description="Helical" evidence="2">
    <location>
        <begin position="191"/>
        <end position="211"/>
    </location>
</feature>
<evidence type="ECO:0000313" key="5">
    <source>
        <dbReference type="Proteomes" id="UP000320386"/>
    </source>
</evidence>
<gene>
    <name evidence="4" type="ORF">Pan265_26290</name>
</gene>
<dbReference type="KEGG" id="mcad:Pan265_26290"/>
<dbReference type="InterPro" id="IPR036013">
    <property type="entry name" value="Band_7/SPFH_dom_sf"/>
</dbReference>
<evidence type="ECO:0000256" key="2">
    <source>
        <dbReference type="SAM" id="Phobius"/>
    </source>
</evidence>
<feature type="domain" description="Band 7" evidence="3">
    <location>
        <begin position="315"/>
        <end position="523"/>
    </location>
</feature>
<evidence type="ECO:0000256" key="1">
    <source>
        <dbReference type="ARBA" id="ARBA00004167"/>
    </source>
</evidence>
<feature type="transmembrane region" description="Helical" evidence="2">
    <location>
        <begin position="109"/>
        <end position="130"/>
    </location>
</feature>
<dbReference type="RefSeq" id="WP_236254440.1">
    <property type="nucleotide sequence ID" value="NZ_CP036280.1"/>
</dbReference>
<evidence type="ECO:0000313" key="4">
    <source>
        <dbReference type="EMBL" id="QDU72755.1"/>
    </source>
</evidence>
<sequence>MAHDAQTYRRATNAAILGLATQAGLFVAFGLLGLYAESGAINALAWHTLAGLPVWVILIVFYYQQRLEREEALEAERMSRSDVRAAALFEEAGANLQLARQRLEWLSKWGLTIVSILTAVVMLIIGPVFLYDHYVRFSTDSIEPWVRGDLSHGLLIILLAAFGFVAFLVGRFVSGMTKTDAWVELRGGAGTMLGVVFLALLGIVAALVHLLGFEPAFAWLAIAVPGVTTLLGLEIVASLVLGVYQPRRPGAFRRPAFDSRLLGWMSSPESIGKIVSETLAYQFGFDFSRSYAYRQVMKMLTPMFAVGVLALFAMTCVVVVQPHQEAVVTRFGALVTDEEPLKAGLHFKLPWPISQIHRHDVYRVSELMVGSSADAKRFRDRAILWTNEHVEGGDETYLVTAPSRFPDQPQAEDVVAGELMGGDILVKYRIRPGGGLIEYVGSAADPKGLFKSVVAGEVNEFFSTHQVDDLLRAYRLSASGTLRASMQAKADELSLGIEVLSVSVISMHPPQKGEVADSFHDQINAVQESRSELNRAERDAMTTLAEVAGSREKAMDIDSAILELERLRLETAETGVDRSEAIAVQSALIEERVSEAGGQAAQLIAQARAFRWTFAVQELAKSEQFVAEIAAYERAPAYFKTRRYYEALKAGLKNRPKIVMTDPASEAEGDARVLQLDLTEARTGLESILGN</sequence>
<dbReference type="SMART" id="SM00244">
    <property type="entry name" value="PHB"/>
    <property type="match status" value="1"/>
</dbReference>
<dbReference type="Proteomes" id="UP000320386">
    <property type="component" value="Chromosome"/>
</dbReference>
<proteinExistence type="predicted"/>
<evidence type="ECO:0000259" key="3">
    <source>
        <dbReference type="SMART" id="SM00244"/>
    </source>
</evidence>
<organism evidence="4 5">
    <name type="scientific">Mucisphaera calidilacus</name>
    <dbReference type="NCBI Taxonomy" id="2527982"/>
    <lineage>
        <taxon>Bacteria</taxon>
        <taxon>Pseudomonadati</taxon>
        <taxon>Planctomycetota</taxon>
        <taxon>Phycisphaerae</taxon>
        <taxon>Phycisphaerales</taxon>
        <taxon>Phycisphaeraceae</taxon>
        <taxon>Mucisphaera</taxon>
    </lineage>
</organism>
<dbReference type="EMBL" id="CP036280">
    <property type="protein sequence ID" value="QDU72755.1"/>
    <property type="molecule type" value="Genomic_DNA"/>
</dbReference>
<accession>A0A518C0K3</accession>
<feature type="transmembrane region" description="Helical" evidence="2">
    <location>
        <begin position="12"/>
        <end position="32"/>
    </location>
</feature>
<feature type="transmembrane region" description="Helical" evidence="2">
    <location>
        <begin position="44"/>
        <end position="63"/>
    </location>
</feature>
<dbReference type="Gene3D" id="3.30.479.30">
    <property type="entry name" value="Band 7 domain"/>
    <property type="match status" value="1"/>
</dbReference>
<dbReference type="Pfam" id="PF01145">
    <property type="entry name" value="Band_7"/>
    <property type="match status" value="1"/>
</dbReference>
<dbReference type="PANTHER" id="PTHR42911">
    <property type="entry name" value="MODULATOR OF FTSH PROTEASE HFLC"/>
    <property type="match status" value="1"/>
</dbReference>
<feature type="transmembrane region" description="Helical" evidence="2">
    <location>
        <begin position="217"/>
        <end position="244"/>
    </location>
</feature>
<keyword evidence="5" id="KW-1185">Reference proteome</keyword>
<dbReference type="GO" id="GO:0016020">
    <property type="term" value="C:membrane"/>
    <property type="evidence" value="ECO:0007669"/>
    <property type="project" value="UniProtKB-SubCell"/>
</dbReference>
<dbReference type="InterPro" id="IPR001107">
    <property type="entry name" value="Band_7"/>
</dbReference>
<reference evidence="4 5" key="1">
    <citation type="submission" date="2019-02" db="EMBL/GenBank/DDBJ databases">
        <title>Deep-cultivation of Planctomycetes and their phenomic and genomic characterization uncovers novel biology.</title>
        <authorList>
            <person name="Wiegand S."/>
            <person name="Jogler M."/>
            <person name="Boedeker C."/>
            <person name="Pinto D."/>
            <person name="Vollmers J."/>
            <person name="Rivas-Marin E."/>
            <person name="Kohn T."/>
            <person name="Peeters S.H."/>
            <person name="Heuer A."/>
            <person name="Rast P."/>
            <person name="Oberbeckmann S."/>
            <person name="Bunk B."/>
            <person name="Jeske O."/>
            <person name="Meyerdierks A."/>
            <person name="Storesund J.E."/>
            <person name="Kallscheuer N."/>
            <person name="Luecker S."/>
            <person name="Lage O.M."/>
            <person name="Pohl T."/>
            <person name="Merkel B.J."/>
            <person name="Hornburger P."/>
            <person name="Mueller R.-W."/>
            <person name="Bruemmer F."/>
            <person name="Labrenz M."/>
            <person name="Spormann A.M."/>
            <person name="Op den Camp H."/>
            <person name="Overmann J."/>
            <person name="Amann R."/>
            <person name="Jetten M.S.M."/>
            <person name="Mascher T."/>
            <person name="Medema M.H."/>
            <person name="Devos D.P."/>
            <person name="Kaster A.-K."/>
            <person name="Ovreas L."/>
            <person name="Rohde M."/>
            <person name="Galperin M.Y."/>
            <person name="Jogler C."/>
        </authorList>
    </citation>
    <scope>NUCLEOTIDE SEQUENCE [LARGE SCALE GENOMIC DNA]</scope>
    <source>
        <strain evidence="4 5">Pan265</strain>
    </source>
</reference>
<feature type="transmembrane region" description="Helical" evidence="2">
    <location>
        <begin position="299"/>
        <end position="320"/>
    </location>
</feature>
<protein>
    <submittedName>
        <fullName evidence="4">SPFH domain / Band 7 family protein</fullName>
    </submittedName>
</protein>
<comment type="subcellular location">
    <subcellularLocation>
        <location evidence="1">Membrane</location>
        <topology evidence="1">Single-pass membrane protein</topology>
    </subcellularLocation>
</comment>
<feature type="transmembrane region" description="Helical" evidence="2">
    <location>
        <begin position="150"/>
        <end position="170"/>
    </location>
</feature>
<name>A0A518C0K3_9BACT</name>
<keyword evidence="2" id="KW-1133">Transmembrane helix</keyword>